<dbReference type="InterPro" id="IPR029063">
    <property type="entry name" value="SAM-dependent_MTases_sf"/>
</dbReference>
<accession>A0A451DH38</accession>
<dbReference type="Gene3D" id="3.40.50.150">
    <property type="entry name" value="Vaccinia Virus protein VP39"/>
    <property type="match status" value="2"/>
</dbReference>
<evidence type="ECO:0000259" key="6">
    <source>
        <dbReference type="Pfam" id="PF05175"/>
    </source>
</evidence>
<reference evidence="8 9" key="1">
    <citation type="submission" date="2019-02" db="EMBL/GenBank/DDBJ databases">
        <authorList>
            <person name="Manzano-Marin A."/>
            <person name="Manzano-Marin A."/>
        </authorList>
    </citation>
    <scope>NUCLEOTIDE SEQUENCE [LARGE SCALE GENOMIC DNA]</scope>
    <source>
        <strain evidence="8 9">BuCipseudotaxifoliae</strain>
    </source>
</reference>
<proteinExistence type="predicted"/>
<keyword evidence="5" id="KW-0949">S-adenosyl-L-methionine</keyword>
<evidence type="ECO:0000313" key="9">
    <source>
        <dbReference type="Proteomes" id="UP000294449"/>
    </source>
</evidence>
<evidence type="ECO:0000256" key="5">
    <source>
        <dbReference type="ARBA" id="ARBA00022691"/>
    </source>
</evidence>
<dbReference type="AlphaFoldDB" id="A0A451DH38"/>
<evidence type="ECO:0000259" key="7">
    <source>
        <dbReference type="Pfam" id="PF08468"/>
    </source>
</evidence>
<keyword evidence="2" id="KW-0698">rRNA processing</keyword>
<dbReference type="SUPFAM" id="SSF53335">
    <property type="entry name" value="S-adenosyl-L-methionine-dependent methyltransferases"/>
    <property type="match status" value="1"/>
</dbReference>
<evidence type="ECO:0000256" key="3">
    <source>
        <dbReference type="ARBA" id="ARBA00022603"/>
    </source>
</evidence>
<gene>
    <name evidence="8" type="primary">rsmC</name>
    <name evidence="8" type="ORF">BUCIPSTX3056_218</name>
</gene>
<dbReference type="EMBL" id="LR217732">
    <property type="protein sequence ID" value="VFP85944.1"/>
    <property type="molecule type" value="Genomic_DNA"/>
</dbReference>
<dbReference type="InterPro" id="IPR002052">
    <property type="entry name" value="DNA_methylase_N6_adenine_CS"/>
</dbReference>
<evidence type="ECO:0000256" key="2">
    <source>
        <dbReference type="ARBA" id="ARBA00022552"/>
    </source>
</evidence>
<dbReference type="InterPro" id="IPR046977">
    <property type="entry name" value="RsmC/RlmG"/>
</dbReference>
<dbReference type="CDD" id="cd02440">
    <property type="entry name" value="AdoMet_MTases"/>
    <property type="match status" value="1"/>
</dbReference>
<dbReference type="InterPro" id="IPR013675">
    <property type="entry name" value="Mtase_sm_N"/>
</dbReference>
<feature type="domain" description="Methyltransferase small" evidence="6">
    <location>
        <begin position="176"/>
        <end position="340"/>
    </location>
</feature>
<dbReference type="OrthoDB" id="9816072at2"/>
<keyword evidence="1" id="KW-0963">Cytoplasm</keyword>
<evidence type="ECO:0000256" key="1">
    <source>
        <dbReference type="ARBA" id="ARBA00022490"/>
    </source>
</evidence>
<dbReference type="RefSeq" id="WP_075474730.1">
    <property type="nucleotide sequence ID" value="NZ_LR217732.1"/>
</dbReference>
<dbReference type="Pfam" id="PF08468">
    <property type="entry name" value="MTS_N"/>
    <property type="match status" value="1"/>
</dbReference>
<name>A0A451DH38_9GAMM</name>
<dbReference type="InterPro" id="IPR007848">
    <property type="entry name" value="Small_mtfrase_dom"/>
</dbReference>
<dbReference type="PANTHER" id="PTHR47816:SF4">
    <property type="entry name" value="RIBOSOMAL RNA SMALL SUBUNIT METHYLTRANSFERASE C"/>
    <property type="match status" value="1"/>
</dbReference>
<organism evidence="8 9">
    <name type="scientific">Buchnera aphidicola</name>
    <name type="common">Cinara pseudotaxifoliae</name>
    <dbReference type="NCBI Taxonomy" id="655384"/>
    <lineage>
        <taxon>Bacteria</taxon>
        <taxon>Pseudomonadati</taxon>
        <taxon>Pseudomonadota</taxon>
        <taxon>Gammaproteobacteria</taxon>
        <taxon>Enterobacterales</taxon>
        <taxon>Erwiniaceae</taxon>
        <taxon>Buchnera</taxon>
    </lineage>
</organism>
<dbReference type="EC" id="2.1.1.172" evidence="8"/>
<dbReference type="GO" id="GO:0003676">
    <property type="term" value="F:nucleic acid binding"/>
    <property type="evidence" value="ECO:0007669"/>
    <property type="project" value="InterPro"/>
</dbReference>
<sequence>MNNKYTRLSKISKEYQILKKNFQIFIKKNTILSGIIPEDLCYKNFFEKSIMYIQYYNLYKIASKKKNNNTIIFNHFYAPHQFYLSKQLIYFCTKNKKEVQLQLTYLLSCVLKNCIIYIIGKKNSGINSIINIFSKYILFNKIDYARNCCLYKGCIQKKPVFYFQNFIKTYVWNNTIIDSLPGVFGYNKIDPGSKLLISTFTKNITGKVLDLGSGTGIVGISIAKKNPSINLTLTDIYDSAIWCSANNLKKNSIIGKVLFSNIYSKIKEKYDLIVSNPPFHNNLHIESNLIYKIIINSNKYLNKKGELRIILSSFISYKKIFKNKNINYSIVLKTNRYIVFRIIKSLHT</sequence>
<keyword evidence="4 8" id="KW-0808">Transferase</keyword>
<dbReference type="STRING" id="655384.GCA_900128595_00217"/>
<dbReference type="Pfam" id="PF05175">
    <property type="entry name" value="MTS"/>
    <property type="match status" value="1"/>
</dbReference>
<evidence type="ECO:0000313" key="8">
    <source>
        <dbReference type="EMBL" id="VFP85944.1"/>
    </source>
</evidence>
<dbReference type="PROSITE" id="PS00092">
    <property type="entry name" value="N6_MTASE"/>
    <property type="match status" value="1"/>
</dbReference>
<dbReference type="GO" id="GO:0052914">
    <property type="term" value="F:16S rRNA (guanine(1207)-N(2))-methyltransferase activity"/>
    <property type="evidence" value="ECO:0007669"/>
    <property type="project" value="UniProtKB-EC"/>
</dbReference>
<dbReference type="PANTHER" id="PTHR47816">
    <property type="entry name" value="RIBOSOMAL RNA SMALL SUBUNIT METHYLTRANSFERASE C"/>
    <property type="match status" value="1"/>
</dbReference>
<evidence type="ECO:0000256" key="4">
    <source>
        <dbReference type="ARBA" id="ARBA00022679"/>
    </source>
</evidence>
<dbReference type="Proteomes" id="UP000294449">
    <property type="component" value="Chromosome"/>
</dbReference>
<feature type="domain" description="Methyltransferase small N-terminal" evidence="7">
    <location>
        <begin position="16"/>
        <end position="170"/>
    </location>
</feature>
<protein>
    <submittedName>
        <fullName evidence="8">Ribosomal RNA small subunit methyltransferase C</fullName>
        <ecNumber evidence="8">2.1.1.172</ecNumber>
    </submittedName>
</protein>
<keyword evidence="3 8" id="KW-0489">Methyltransferase</keyword>